<comment type="caution">
    <text evidence="2">The sequence shown here is derived from an EMBL/GenBank/DDBJ whole genome shotgun (WGS) entry which is preliminary data.</text>
</comment>
<keyword evidence="1" id="KW-0732">Signal</keyword>
<dbReference type="Proteomes" id="UP000555003">
    <property type="component" value="Unassembled WGS sequence"/>
</dbReference>
<feature type="signal peptide" evidence="1">
    <location>
        <begin position="1"/>
        <end position="19"/>
    </location>
</feature>
<protein>
    <submittedName>
        <fullName evidence="2">Uncharacterized protein</fullName>
    </submittedName>
</protein>
<evidence type="ECO:0000313" key="3">
    <source>
        <dbReference type="Proteomes" id="UP000555003"/>
    </source>
</evidence>
<sequence>MRKTILLLMLSVLTFSCSDDDTTTPNEILNPKEYKVQFWGSSSPEVQYPLTVTYYKDNQSGSLVTEQITSQTNTDVIESHNLTSYDKLGFKLTVGNGGQASVNTVIITDVETDQVIFENYTLQIDTGQTFIYDISDQDYTLQ</sequence>
<gene>
    <name evidence="2" type="ORF">GGR22_001628</name>
</gene>
<reference evidence="2 3" key="1">
    <citation type="submission" date="2020-08" db="EMBL/GenBank/DDBJ databases">
        <title>Genomic Encyclopedia of Type Strains, Phase IV (KMG-IV): sequencing the most valuable type-strain genomes for metagenomic binning, comparative biology and taxonomic classification.</title>
        <authorList>
            <person name="Goeker M."/>
        </authorList>
    </citation>
    <scope>NUCLEOTIDE SEQUENCE [LARGE SCALE GENOMIC DNA]</scope>
    <source>
        <strain evidence="2 3">DSM 100397</strain>
    </source>
</reference>
<evidence type="ECO:0000256" key="1">
    <source>
        <dbReference type="SAM" id="SignalP"/>
    </source>
</evidence>
<name>A0ABR6DP85_9FLAO</name>
<proteinExistence type="predicted"/>
<accession>A0ABR6DP85</accession>
<evidence type="ECO:0000313" key="2">
    <source>
        <dbReference type="EMBL" id="MBA9073502.1"/>
    </source>
</evidence>
<organism evidence="2 3">
    <name type="scientific">Flavobacterium gossypii</name>
    <dbReference type="NCBI Taxonomy" id="1646119"/>
    <lineage>
        <taxon>Bacteria</taxon>
        <taxon>Pseudomonadati</taxon>
        <taxon>Bacteroidota</taxon>
        <taxon>Flavobacteriia</taxon>
        <taxon>Flavobacteriales</taxon>
        <taxon>Flavobacteriaceae</taxon>
        <taxon>Flavobacterium</taxon>
    </lineage>
</organism>
<dbReference type="PROSITE" id="PS51257">
    <property type="entry name" value="PROKAR_LIPOPROTEIN"/>
    <property type="match status" value="1"/>
</dbReference>
<feature type="chain" id="PRO_5047130908" evidence="1">
    <location>
        <begin position="20"/>
        <end position="142"/>
    </location>
</feature>
<dbReference type="RefSeq" id="WP_182493240.1">
    <property type="nucleotide sequence ID" value="NZ_JACJIS010000001.1"/>
</dbReference>
<keyword evidence="3" id="KW-1185">Reference proteome</keyword>
<dbReference type="EMBL" id="JACJIS010000001">
    <property type="protein sequence ID" value="MBA9073502.1"/>
    <property type="molecule type" value="Genomic_DNA"/>
</dbReference>